<dbReference type="GO" id="GO:0003677">
    <property type="term" value="F:DNA binding"/>
    <property type="evidence" value="ECO:0007669"/>
    <property type="project" value="InterPro"/>
</dbReference>
<dbReference type="EMBL" id="LWDF02002696">
    <property type="protein sequence ID" value="KAE8235566.1"/>
    <property type="molecule type" value="Genomic_DNA"/>
</dbReference>
<evidence type="ECO:0000259" key="1">
    <source>
        <dbReference type="Pfam" id="PF16787"/>
    </source>
</evidence>
<dbReference type="InterPro" id="IPR011010">
    <property type="entry name" value="DNA_brk_join_enz"/>
</dbReference>
<feature type="non-terminal residue" evidence="2">
    <location>
        <position position="410"/>
    </location>
</feature>
<dbReference type="Gene3D" id="1.10.443.20">
    <property type="entry name" value="Centromere DNA-binding protein complex CBF3 subunit, domain 2"/>
    <property type="match status" value="1"/>
</dbReference>
<dbReference type="AlphaFoldDB" id="A0A8T8S9K2"/>
<reference evidence="2" key="1">
    <citation type="submission" date="2016-04" db="EMBL/GenBank/DDBJ databases">
        <authorList>
            <person name="Nguyen H.D."/>
            <person name="Samba Siva P."/>
            <person name="Cullis J."/>
            <person name="Levesque C.A."/>
            <person name="Hambleton S."/>
        </authorList>
    </citation>
    <scope>NUCLEOTIDE SEQUENCE</scope>
    <source>
        <strain evidence="2">DAOMC 236416</strain>
    </source>
</reference>
<proteinExistence type="predicted"/>
<feature type="domain" description="Ndc10" evidence="1">
    <location>
        <begin position="120"/>
        <end position="409"/>
    </location>
</feature>
<dbReference type="InterPro" id="IPR038279">
    <property type="entry name" value="Ndc10_dom2_sf"/>
</dbReference>
<evidence type="ECO:0000313" key="3">
    <source>
        <dbReference type="Proteomes" id="UP000077521"/>
    </source>
</evidence>
<dbReference type="SUPFAM" id="SSF56349">
    <property type="entry name" value="DNA breaking-rejoining enzymes"/>
    <property type="match status" value="1"/>
</dbReference>
<name>A0A8T8S9K2_9BASI</name>
<evidence type="ECO:0000313" key="2">
    <source>
        <dbReference type="EMBL" id="KAE8235566.1"/>
    </source>
</evidence>
<feature type="non-terminal residue" evidence="2">
    <location>
        <position position="1"/>
    </location>
</feature>
<gene>
    <name evidence="2" type="ORF">A4X13_0g9449</name>
</gene>
<reference evidence="2" key="2">
    <citation type="journal article" date="2019" name="IMA Fungus">
        <title>Genome sequencing and comparison of five Tilletia species to identify candidate genes for the detection of regulated species infecting wheat.</title>
        <authorList>
            <person name="Nguyen H.D.T."/>
            <person name="Sultana T."/>
            <person name="Kesanakurti P."/>
            <person name="Hambleton S."/>
        </authorList>
    </citation>
    <scope>NUCLEOTIDE SEQUENCE</scope>
    <source>
        <strain evidence="2">DAOMC 236416</strain>
    </source>
</reference>
<accession>A0A8T8S9K2</accession>
<comment type="caution">
    <text evidence="2">The sequence shown here is derived from an EMBL/GenBank/DDBJ whole genome shotgun (WGS) entry which is preliminary data.</text>
</comment>
<dbReference type="Proteomes" id="UP000077521">
    <property type="component" value="Unassembled WGS sequence"/>
</dbReference>
<protein>
    <recommendedName>
        <fullName evidence="1">Ndc10 domain-containing protein</fullName>
    </recommendedName>
</protein>
<dbReference type="Pfam" id="PF16787">
    <property type="entry name" value="NDC10_II"/>
    <property type="match status" value="1"/>
</dbReference>
<organism evidence="2 3">
    <name type="scientific">Tilletia indica</name>
    <dbReference type="NCBI Taxonomy" id="43049"/>
    <lineage>
        <taxon>Eukaryota</taxon>
        <taxon>Fungi</taxon>
        <taxon>Dikarya</taxon>
        <taxon>Basidiomycota</taxon>
        <taxon>Ustilaginomycotina</taxon>
        <taxon>Exobasidiomycetes</taxon>
        <taxon>Tilletiales</taxon>
        <taxon>Tilletiaceae</taxon>
        <taxon>Tilletia</taxon>
    </lineage>
</organism>
<sequence>AIVLGSDVGLSVRNANDLQSAVNAAVQKAVDARPKGTSKSYDPKQVKWRTFCNERKFDDGILVTEAKILLWLQTVIVPGGNSKKKERVPGPDGQLGQAQLSYRTIDGYVSAAIDLYRRQQSLGTNSHPNPRSKALTSYLESLVRDETKRKRDQYEDRQAGTIQDGYSHAIFTRINNYYLQQHELNHNAARNRFDHLFGHAILARGETMRNAQLADLFILPLPNEGAQPCHGVVLIMNNGKTNQFGRLEYGGCMRYKEILECPHAALAIYLFERFHILGEPFPSFARREDWYDTQLLKHTRPTKPLTYRSQYDNMKKVLKTLHITNSKKTHLNRGGGARRAEDNGASEARIRRAGRWVVEKMQGCYLTGLPRESMRAMAGFSVTPGAYHIARASVEPPSSLQQQIFPTADA</sequence>
<keyword evidence="3" id="KW-1185">Reference proteome</keyword>
<dbReference type="InterPro" id="IPR031872">
    <property type="entry name" value="NDC10_II"/>
</dbReference>